<feature type="transmembrane region" description="Helical" evidence="1">
    <location>
        <begin position="80"/>
        <end position="105"/>
    </location>
</feature>
<proteinExistence type="predicted"/>
<feature type="transmembrane region" description="Helical" evidence="1">
    <location>
        <begin position="6"/>
        <end position="26"/>
    </location>
</feature>
<reference evidence="2 3" key="1">
    <citation type="journal article" date="2016" name="Nat. Commun.">
        <title>Thousands of microbial genomes shed light on interconnected biogeochemical processes in an aquifer system.</title>
        <authorList>
            <person name="Anantharaman K."/>
            <person name="Brown C.T."/>
            <person name="Hug L.A."/>
            <person name="Sharon I."/>
            <person name="Castelle C.J."/>
            <person name="Probst A.J."/>
            <person name="Thomas B.C."/>
            <person name="Singh A."/>
            <person name="Wilkins M.J."/>
            <person name="Karaoz U."/>
            <person name="Brodie E.L."/>
            <person name="Williams K.H."/>
            <person name="Hubbard S.S."/>
            <person name="Banfield J.F."/>
        </authorList>
    </citation>
    <scope>NUCLEOTIDE SEQUENCE [LARGE SCALE GENOMIC DNA]</scope>
</reference>
<keyword evidence="1" id="KW-1133">Transmembrane helix</keyword>
<keyword evidence="1" id="KW-0812">Transmembrane</keyword>
<organism evidence="2 3">
    <name type="scientific">Candidatus Komeilibacteria bacterium RIFOXYC1_FULL_37_11</name>
    <dbReference type="NCBI Taxonomy" id="1798555"/>
    <lineage>
        <taxon>Bacteria</taxon>
        <taxon>Candidatus Komeiliibacteriota</taxon>
    </lineage>
</organism>
<dbReference type="AlphaFoldDB" id="A0A1G2C0K1"/>
<gene>
    <name evidence="2" type="ORF">A2406_03580</name>
</gene>
<feature type="transmembrane region" description="Helical" evidence="1">
    <location>
        <begin position="56"/>
        <end position="73"/>
    </location>
</feature>
<name>A0A1G2C0K1_9BACT</name>
<dbReference type="Proteomes" id="UP000177626">
    <property type="component" value="Unassembled WGS sequence"/>
</dbReference>
<keyword evidence="1" id="KW-0472">Membrane</keyword>
<evidence type="ECO:0000313" key="2">
    <source>
        <dbReference type="EMBL" id="OGY93957.1"/>
    </source>
</evidence>
<dbReference type="InterPro" id="IPR019629">
    <property type="entry name" value="Uncharacterised_HI1736/YgjV"/>
</dbReference>
<dbReference type="Pfam" id="PF10688">
    <property type="entry name" value="Imp-YgjV"/>
    <property type="match status" value="1"/>
</dbReference>
<evidence type="ECO:0008006" key="4">
    <source>
        <dbReference type="Google" id="ProtNLM"/>
    </source>
</evidence>
<evidence type="ECO:0000256" key="1">
    <source>
        <dbReference type="SAM" id="Phobius"/>
    </source>
</evidence>
<evidence type="ECO:0000313" key="3">
    <source>
        <dbReference type="Proteomes" id="UP000177626"/>
    </source>
</evidence>
<dbReference type="EMBL" id="MHKQ01000014">
    <property type="protein sequence ID" value="OGY93957.1"/>
    <property type="molecule type" value="Genomic_DNA"/>
</dbReference>
<feature type="transmembrane region" description="Helical" evidence="1">
    <location>
        <begin position="125"/>
        <end position="158"/>
    </location>
</feature>
<comment type="caution">
    <text evidence="2">The sequence shown here is derived from an EMBL/GenBank/DDBJ whole genome shotgun (WGS) entry which is preliminary data.</text>
</comment>
<sequence length="167" mass="19186">MPILTLAFVLSQIAVLIAMVFDFLSFQFKKRQYTFTCFAISASLISTHYFLLNKTAAGVITFISVARFIVSYFKPNKKYLLIFIGLNTLSLFFTYRALTDFIVYIGSAVFITGNFQKDDKLMRKIMMLGTFIIMSYNVIIFSPLGAVLEGVFLFSNLLGYYRHYLKK</sequence>
<protein>
    <recommendedName>
        <fullName evidence="4">YgjV family protein</fullName>
    </recommendedName>
</protein>
<accession>A0A1G2C0K1</accession>